<protein>
    <recommendedName>
        <fullName evidence="4">Putative zinc-ribbon domain-containing protein</fullName>
    </recommendedName>
</protein>
<comment type="caution">
    <text evidence="5">The sequence shown here is derived from an EMBL/GenBank/DDBJ whole genome shotgun (WGS) entry which is preliminary data.</text>
</comment>
<keyword evidence="3" id="KW-0472">Membrane</keyword>
<evidence type="ECO:0000259" key="4">
    <source>
        <dbReference type="Pfam" id="PF13248"/>
    </source>
</evidence>
<evidence type="ECO:0000313" key="5">
    <source>
        <dbReference type="EMBL" id="EEX17548.1"/>
    </source>
</evidence>
<dbReference type="Pfam" id="PF13248">
    <property type="entry name" value="Zn_ribbon_3"/>
    <property type="match status" value="1"/>
</dbReference>
<gene>
    <name evidence="5" type="ORF">HMPREF0973_02598</name>
</gene>
<name>C9MSH9_9BACT</name>
<proteinExistence type="predicted"/>
<sequence>MIIKCPECGHQVSDKAPVCPSCGVEIAGHIIKCSHCGELYLIEEPSCPNCHHTETNVPKAETTAEQDAKENPQGAKEVSAVEQITEKEAPEEVEDEIVGKPIDEPIHAGLPGEEPTARDDEEDDNVVDADFIVENEKEAAVIDAAERLEKEASDDEEEQQEKKHNHASLAVSLLIAVITAAVLLFLYNQGVKDNMANDEQEEYTQVMASGEPTVMQNYLKQYPDAPKAHRDSVALQIKALQHADNDWAKVLSSNTKEAMQEYLSKHPDSPHKQQLLTKIDEIDWAMTVKKNDEDAYAGYLAMHKDGAHATEADAMLKKLMKHTVADADKSNAVNVVRQLLQGINSKSNEKISGAVASQLNFLGAGGATAKDIQSYVHNKLYQADVKTVNWRLGSPAEVTKDSNDDDAPLKIKVPATLSIERQGGTSNRKYMISAVVKSGRITQINWN</sequence>
<feature type="region of interest" description="Disordered" evidence="2">
    <location>
        <begin position="103"/>
        <end position="122"/>
    </location>
</feature>
<feature type="domain" description="Putative zinc-ribbon" evidence="4">
    <location>
        <begin position="3"/>
        <end position="25"/>
    </location>
</feature>
<dbReference type="AlphaFoldDB" id="C9MSH9"/>
<dbReference type="OrthoDB" id="1078822at2"/>
<evidence type="ECO:0000313" key="6">
    <source>
        <dbReference type="Proteomes" id="UP000003327"/>
    </source>
</evidence>
<reference evidence="5 6" key="1">
    <citation type="submission" date="2009-09" db="EMBL/GenBank/DDBJ databases">
        <authorList>
            <person name="Weinstock G."/>
            <person name="Sodergren E."/>
            <person name="Clifton S."/>
            <person name="Fulton L."/>
            <person name="Fulton B."/>
            <person name="Courtney L."/>
            <person name="Fronick C."/>
            <person name="Harrison M."/>
            <person name="Strong C."/>
            <person name="Farmer C."/>
            <person name="Delahaunty K."/>
            <person name="Markovic C."/>
            <person name="Hall O."/>
            <person name="Minx P."/>
            <person name="Tomlinson C."/>
            <person name="Mitreva M."/>
            <person name="Nelson J."/>
            <person name="Hou S."/>
            <person name="Wollam A."/>
            <person name="Pepin K.H."/>
            <person name="Johnson M."/>
            <person name="Bhonagiri V."/>
            <person name="Nash W.E."/>
            <person name="Warren W."/>
            <person name="Chinwalla A."/>
            <person name="Mardis E.R."/>
            <person name="Wilson R.K."/>
        </authorList>
    </citation>
    <scope>NUCLEOTIDE SEQUENCE [LARGE SCALE GENOMIC DNA]</scope>
    <source>
        <strain evidence="5 6">F0319</strain>
    </source>
</reference>
<evidence type="ECO:0000256" key="3">
    <source>
        <dbReference type="SAM" id="Phobius"/>
    </source>
</evidence>
<keyword evidence="1" id="KW-0175">Coiled coil</keyword>
<keyword evidence="3" id="KW-1133">Transmembrane helix</keyword>
<organism evidence="5 6">
    <name type="scientific">Prevotella veroralis F0319</name>
    <dbReference type="NCBI Taxonomy" id="649761"/>
    <lineage>
        <taxon>Bacteria</taxon>
        <taxon>Pseudomonadati</taxon>
        <taxon>Bacteroidota</taxon>
        <taxon>Bacteroidia</taxon>
        <taxon>Bacteroidales</taxon>
        <taxon>Prevotellaceae</taxon>
        <taxon>Prevotella</taxon>
    </lineage>
</organism>
<dbReference type="EMBL" id="ACVA01000064">
    <property type="protein sequence ID" value="EEX17548.1"/>
    <property type="molecule type" value="Genomic_DNA"/>
</dbReference>
<keyword evidence="6" id="KW-1185">Reference proteome</keyword>
<evidence type="ECO:0000256" key="2">
    <source>
        <dbReference type="SAM" id="MobiDB-lite"/>
    </source>
</evidence>
<dbReference type="InterPro" id="IPR059113">
    <property type="entry name" value="Znf_ribbon"/>
</dbReference>
<feature type="region of interest" description="Disordered" evidence="2">
    <location>
        <begin position="58"/>
        <end position="80"/>
    </location>
</feature>
<feature type="transmembrane region" description="Helical" evidence="3">
    <location>
        <begin position="167"/>
        <end position="187"/>
    </location>
</feature>
<feature type="coiled-coil region" evidence="1">
    <location>
        <begin position="138"/>
        <end position="165"/>
    </location>
</feature>
<dbReference type="STRING" id="649761.HMPREF0973_02598"/>
<keyword evidence="3" id="KW-0812">Transmembrane</keyword>
<accession>C9MSH9</accession>
<evidence type="ECO:0000256" key="1">
    <source>
        <dbReference type="SAM" id="Coils"/>
    </source>
</evidence>
<dbReference type="Proteomes" id="UP000003327">
    <property type="component" value="Unassembled WGS sequence"/>
</dbReference>
<dbReference type="RefSeq" id="WP_004384281.1">
    <property type="nucleotide sequence ID" value="NZ_GG698716.1"/>
</dbReference>
<dbReference type="HOGENOM" id="CLU_056169_0_0_10"/>